<dbReference type="EMBL" id="SCFB01000004">
    <property type="protein sequence ID" value="RZI46678.1"/>
    <property type="molecule type" value="Genomic_DNA"/>
</dbReference>
<dbReference type="AlphaFoldDB" id="A0A4Q7DJY7"/>
<gene>
    <name evidence="2" type="ORF">EQU50_03590</name>
</gene>
<organism evidence="2 3">
    <name type="scientific">Candidatus Finniella inopinata</name>
    <dbReference type="NCBI Taxonomy" id="1696036"/>
    <lineage>
        <taxon>Bacteria</taxon>
        <taxon>Pseudomonadati</taxon>
        <taxon>Pseudomonadota</taxon>
        <taxon>Alphaproteobacteria</taxon>
        <taxon>Holosporales</taxon>
        <taxon>Candidatus Paracaedibacteraceae</taxon>
        <taxon>Candidatus Finniella</taxon>
    </lineage>
</organism>
<dbReference type="Pfam" id="PF12802">
    <property type="entry name" value="MarR_2"/>
    <property type="match status" value="1"/>
</dbReference>
<evidence type="ECO:0000313" key="2">
    <source>
        <dbReference type="EMBL" id="RZI46678.1"/>
    </source>
</evidence>
<keyword evidence="3" id="KW-1185">Reference proteome</keyword>
<evidence type="ECO:0000313" key="3">
    <source>
        <dbReference type="Proteomes" id="UP000293550"/>
    </source>
</evidence>
<dbReference type="Gene3D" id="1.10.10.10">
    <property type="entry name" value="Winged helix-like DNA-binding domain superfamily/Winged helix DNA-binding domain"/>
    <property type="match status" value="1"/>
</dbReference>
<name>A0A4Q7DJY7_9PROT</name>
<dbReference type="GO" id="GO:0003700">
    <property type="term" value="F:DNA-binding transcription factor activity"/>
    <property type="evidence" value="ECO:0007669"/>
    <property type="project" value="InterPro"/>
</dbReference>
<dbReference type="SUPFAM" id="SSF46785">
    <property type="entry name" value="Winged helix' DNA-binding domain"/>
    <property type="match status" value="1"/>
</dbReference>
<sequence>MTIRIEPELPFGLDRNHYSIFAGIRTNSSMTASQMAKEMGKSSQYVGRVMTSLVEKKLISIQRDGRDKFYEPAIDAIIAYANPNQL</sequence>
<protein>
    <submittedName>
        <fullName evidence="2">MarR family transcriptional regulator</fullName>
    </submittedName>
</protein>
<evidence type="ECO:0000259" key="1">
    <source>
        <dbReference type="Pfam" id="PF12802"/>
    </source>
</evidence>
<accession>A0A4Q7DJY7</accession>
<dbReference type="InterPro" id="IPR036388">
    <property type="entry name" value="WH-like_DNA-bd_sf"/>
</dbReference>
<dbReference type="InterPro" id="IPR000835">
    <property type="entry name" value="HTH_MarR-typ"/>
</dbReference>
<feature type="domain" description="HTH marR-type" evidence="1">
    <location>
        <begin position="11"/>
        <end position="68"/>
    </location>
</feature>
<dbReference type="InterPro" id="IPR036390">
    <property type="entry name" value="WH_DNA-bd_sf"/>
</dbReference>
<reference evidence="2 3" key="1">
    <citation type="submission" date="2018-10" db="EMBL/GenBank/DDBJ databases">
        <title>An updated phylogeny of the Alphaproteobacteria reveals that the parasitic Rickettsiales and Holosporales have independent origins.</title>
        <authorList>
            <person name="Munoz-Gomez S.A."/>
            <person name="Hess S."/>
            <person name="Burger G."/>
            <person name="Lang B.F."/>
            <person name="Susko E."/>
            <person name="Slamovits C.H."/>
            <person name="Roger A.J."/>
        </authorList>
    </citation>
    <scope>NUCLEOTIDE SEQUENCE [LARGE SCALE GENOMIC DNA]</scope>
    <source>
        <strain evidence="2">HOLO01</strain>
    </source>
</reference>
<comment type="caution">
    <text evidence="2">The sequence shown here is derived from an EMBL/GenBank/DDBJ whole genome shotgun (WGS) entry which is preliminary data.</text>
</comment>
<proteinExistence type="predicted"/>
<dbReference type="Proteomes" id="UP000293550">
    <property type="component" value="Unassembled WGS sequence"/>
</dbReference>